<sequence>SFFIYFFPTSQFTLTKIPPKCDLVIQYSYHYEINDQMKNTIINSLNQKPYFIFQCIHPNKFYDDPFVMLNYNDLPLLQNGLFHHHTYKEIVWKKLQNSKEFLLHQYLRNMRR</sequence>
<dbReference type="KEGG" id="edi:EDI_132180"/>
<dbReference type="EMBL" id="DS548565">
    <property type="protein sequence ID" value="EDR28235.1"/>
    <property type="molecule type" value="Genomic_DNA"/>
</dbReference>
<gene>
    <name evidence="1" type="ORF">EDI_132180</name>
</gene>
<reference evidence="2" key="1">
    <citation type="submission" date="2007-12" db="EMBL/GenBank/DDBJ databases">
        <title>Annotation of Entamoeba dispar SAW760.</title>
        <authorList>
            <person name="Lorenzi H."/>
            <person name="Inman J."/>
            <person name="Schobel S."/>
            <person name="Amedeo P."/>
            <person name="Caler E."/>
        </authorList>
    </citation>
    <scope>NUCLEOTIDE SEQUENCE [LARGE SCALE GENOMIC DNA]</scope>
    <source>
        <strain evidence="2">ATCC PRA-260 / SAW760</strain>
    </source>
</reference>
<evidence type="ECO:0000313" key="2">
    <source>
        <dbReference type="Proteomes" id="UP000008076"/>
    </source>
</evidence>
<keyword evidence="2" id="KW-1185">Reference proteome</keyword>
<accession>B0EB63</accession>
<dbReference type="AlphaFoldDB" id="B0EB63"/>
<protein>
    <submittedName>
        <fullName evidence="1">Uncharacterized protein</fullName>
    </submittedName>
</protein>
<feature type="non-terminal residue" evidence="1">
    <location>
        <position position="1"/>
    </location>
</feature>
<name>B0EB63_ENTDS</name>
<dbReference type="GeneID" id="5880519"/>
<dbReference type="eggNOG" id="ENOG502RECJ">
    <property type="taxonomic scope" value="Eukaryota"/>
</dbReference>
<evidence type="ECO:0000313" key="1">
    <source>
        <dbReference type="EMBL" id="EDR28235.1"/>
    </source>
</evidence>
<organism evidence="2">
    <name type="scientific">Entamoeba dispar (strain ATCC PRA-260 / SAW760)</name>
    <dbReference type="NCBI Taxonomy" id="370354"/>
    <lineage>
        <taxon>Eukaryota</taxon>
        <taxon>Amoebozoa</taxon>
        <taxon>Evosea</taxon>
        <taxon>Archamoebae</taxon>
        <taxon>Mastigamoebida</taxon>
        <taxon>Entamoebidae</taxon>
        <taxon>Entamoeba</taxon>
    </lineage>
</organism>
<proteinExistence type="predicted"/>
<dbReference type="Proteomes" id="UP000008076">
    <property type="component" value="Unassembled WGS sequence"/>
</dbReference>
<dbReference type="RefSeq" id="XP_001735563.1">
    <property type="nucleotide sequence ID" value="XM_001735511.1"/>
</dbReference>